<organism evidence="2 3">
    <name type="scientific">Paractinoplanes pyxinae</name>
    <dbReference type="NCBI Taxonomy" id="2997416"/>
    <lineage>
        <taxon>Bacteria</taxon>
        <taxon>Bacillati</taxon>
        <taxon>Actinomycetota</taxon>
        <taxon>Actinomycetes</taxon>
        <taxon>Micromonosporales</taxon>
        <taxon>Micromonosporaceae</taxon>
        <taxon>Paractinoplanes</taxon>
    </lineage>
</organism>
<proteinExistence type="predicted"/>
<feature type="domain" description="SnoaL-like" evidence="1">
    <location>
        <begin position="105"/>
        <end position="205"/>
    </location>
</feature>
<dbReference type="Proteomes" id="UP001151002">
    <property type="component" value="Unassembled WGS sequence"/>
</dbReference>
<evidence type="ECO:0000313" key="2">
    <source>
        <dbReference type="EMBL" id="MCY1143664.1"/>
    </source>
</evidence>
<gene>
    <name evidence="2" type="ORF">OWR29_37160</name>
</gene>
<dbReference type="Pfam" id="PF12680">
    <property type="entry name" value="SnoaL_2"/>
    <property type="match status" value="1"/>
</dbReference>
<dbReference type="EMBL" id="JAPNTZ010000016">
    <property type="protein sequence ID" value="MCY1143664.1"/>
    <property type="molecule type" value="Genomic_DNA"/>
</dbReference>
<keyword evidence="3" id="KW-1185">Reference proteome</keyword>
<dbReference type="SUPFAM" id="SSF54909">
    <property type="entry name" value="Dimeric alpha+beta barrel"/>
    <property type="match status" value="1"/>
</dbReference>
<accession>A0ABT4BAW3</accession>
<evidence type="ECO:0000313" key="3">
    <source>
        <dbReference type="Proteomes" id="UP001151002"/>
    </source>
</evidence>
<dbReference type="InterPro" id="IPR037401">
    <property type="entry name" value="SnoaL-like"/>
</dbReference>
<name>A0ABT4BAW3_9ACTN</name>
<dbReference type="RefSeq" id="WP_267568195.1">
    <property type="nucleotide sequence ID" value="NZ_JAPNTZ010000016.1"/>
</dbReference>
<dbReference type="Gene3D" id="3.10.450.50">
    <property type="match status" value="1"/>
</dbReference>
<reference evidence="2" key="1">
    <citation type="submission" date="2022-11" db="EMBL/GenBank/DDBJ databases">
        <authorList>
            <person name="Somphong A."/>
            <person name="Phongsopitanun W."/>
        </authorList>
    </citation>
    <scope>NUCLEOTIDE SEQUENCE</scope>
    <source>
        <strain evidence="2">Pm04-4</strain>
    </source>
</reference>
<dbReference type="SUPFAM" id="SSF54427">
    <property type="entry name" value="NTF2-like"/>
    <property type="match status" value="1"/>
</dbReference>
<evidence type="ECO:0000259" key="1">
    <source>
        <dbReference type="Pfam" id="PF12680"/>
    </source>
</evidence>
<dbReference type="InterPro" id="IPR011008">
    <property type="entry name" value="Dimeric_a/b-barrel"/>
</dbReference>
<dbReference type="InterPro" id="IPR032710">
    <property type="entry name" value="NTF2-like_dom_sf"/>
</dbReference>
<sequence length="217" mass="23852">MIARVWRGVVRADAVAAYARYVDETGVAEYARTPGNRSAQVFTRDLGDGTAEILALSTWTGWDALRRFTGDDVDAMVLYPEDEKYLVEPPQLNHYDVRSHPGVAREVAEAFSAHRFADAYPFLSSDVTWVVRGGETRQGSDAVRAVCEQTLADLVGTRTDFLKFDTIADGDRAAVDTLARYTDPDGGVTVVASCDLYEFRDGALATITSYYAECPDD</sequence>
<protein>
    <submittedName>
        <fullName evidence="2">Nuclear transport factor 2 family protein</fullName>
    </submittedName>
</protein>
<comment type="caution">
    <text evidence="2">The sequence shown here is derived from an EMBL/GenBank/DDBJ whole genome shotgun (WGS) entry which is preliminary data.</text>
</comment>